<evidence type="ECO:0000256" key="2">
    <source>
        <dbReference type="ARBA" id="ARBA00023444"/>
    </source>
</evidence>
<dbReference type="Pfam" id="PF17805">
    <property type="entry name" value="AsnC_trans_reg2"/>
    <property type="match status" value="1"/>
</dbReference>
<evidence type="ECO:0000256" key="6">
    <source>
        <dbReference type="SAM" id="MobiDB-lite"/>
    </source>
</evidence>
<dbReference type="InterPro" id="IPR040523">
    <property type="entry name" value="AsnC_trans_reg2"/>
</dbReference>
<dbReference type="GO" id="GO:0016829">
    <property type="term" value="F:lyase activity"/>
    <property type="evidence" value="ECO:0007669"/>
    <property type="project" value="UniProtKB-KW"/>
</dbReference>
<organism evidence="9">
    <name type="scientific">hydrothermal vent metagenome</name>
    <dbReference type="NCBI Taxonomy" id="652676"/>
    <lineage>
        <taxon>unclassified sequences</taxon>
        <taxon>metagenomes</taxon>
        <taxon>ecological metagenomes</taxon>
    </lineage>
</organism>
<evidence type="ECO:0000256" key="1">
    <source>
        <dbReference type="ARBA" id="ARBA00023239"/>
    </source>
</evidence>
<evidence type="ECO:0000256" key="5">
    <source>
        <dbReference type="ARBA" id="ARBA00048470"/>
    </source>
</evidence>
<dbReference type="InterPro" id="IPR036388">
    <property type="entry name" value="WH-like_DNA-bd_sf"/>
</dbReference>
<dbReference type="EC" id="4.1.1.111" evidence="4"/>
<proteinExistence type="inferred from homology"/>
<dbReference type="AlphaFoldDB" id="A0A3B1AI61"/>
<evidence type="ECO:0000256" key="4">
    <source>
        <dbReference type="ARBA" id="ARBA00023471"/>
    </source>
</evidence>
<feature type="compositionally biased region" description="Polar residues" evidence="6">
    <location>
        <begin position="1"/>
        <end position="10"/>
    </location>
</feature>
<dbReference type="Pfam" id="PF22451">
    <property type="entry name" value="NirdL-like_HTH"/>
    <property type="match status" value="1"/>
</dbReference>
<dbReference type="InterPro" id="IPR036390">
    <property type="entry name" value="WH_DNA-bd_sf"/>
</dbReference>
<evidence type="ECO:0000313" key="9">
    <source>
        <dbReference type="EMBL" id="VAW99137.1"/>
    </source>
</evidence>
<evidence type="ECO:0000259" key="7">
    <source>
        <dbReference type="Pfam" id="PF17805"/>
    </source>
</evidence>
<feature type="domain" description="Siroheme decarboxylase AsnC-like ligand binding" evidence="7">
    <location>
        <begin position="87"/>
        <end position="161"/>
    </location>
</feature>
<dbReference type="PANTHER" id="PTHR43413:SF1">
    <property type="entry name" value="SIROHEME DECARBOXYLASE NIRL SUBUNIT"/>
    <property type="match status" value="1"/>
</dbReference>
<dbReference type="PANTHER" id="PTHR43413">
    <property type="entry name" value="TRANSCRIPTIONAL REGULATOR, ASNC FAMILY"/>
    <property type="match status" value="1"/>
</dbReference>
<dbReference type="Gene3D" id="1.10.10.10">
    <property type="entry name" value="Winged helix-like DNA-binding domain superfamily/Winged helix DNA-binding domain"/>
    <property type="match status" value="1"/>
</dbReference>
<dbReference type="InterPro" id="IPR053953">
    <property type="entry name" value="NirdL-like_HTH"/>
</dbReference>
<feature type="domain" description="Siroheme decarboxylase NirL-like HTH" evidence="8">
    <location>
        <begin position="28"/>
        <end position="73"/>
    </location>
</feature>
<comment type="pathway">
    <text evidence="2">Porphyrin-containing compound metabolism.</text>
</comment>
<dbReference type="Gene3D" id="3.30.70.3460">
    <property type="match status" value="1"/>
</dbReference>
<protein>
    <recommendedName>
        <fullName evidence="4">siroheme decarboxylase</fullName>
        <ecNumber evidence="4">4.1.1.111</ecNumber>
    </recommendedName>
</protein>
<keyword evidence="1" id="KW-0456">Lyase</keyword>
<comment type="catalytic activity">
    <reaction evidence="5">
        <text>siroheme + 2 H(+) = 12,18-didecarboxysiroheme + 2 CO2</text>
        <dbReference type="Rhea" id="RHEA:19093"/>
        <dbReference type="ChEBI" id="CHEBI:15378"/>
        <dbReference type="ChEBI" id="CHEBI:16526"/>
        <dbReference type="ChEBI" id="CHEBI:60052"/>
        <dbReference type="ChEBI" id="CHEBI:140497"/>
        <dbReference type="EC" id="4.1.1.111"/>
    </reaction>
</comment>
<sequence length="181" mass="20599">MHRVNTTTEVNGHLNAHQHGQRKLSELERHLLNDFQHNLPFVSRPFKKIAKQLGSSEAIVIDTLNKLKQRGFISRVGAVFRANSIGASTLAAMVVPTNELECIAAMVSSYSEVNHNYQREHHFNLWFVVTASDEEMLNSVLYDIEQRSGFPVMSLPMLEDYHIDLGFDLGMDFERGQETEV</sequence>
<feature type="region of interest" description="Disordered" evidence="6">
    <location>
        <begin position="1"/>
        <end position="20"/>
    </location>
</feature>
<accession>A0A3B1AI61</accession>
<dbReference type="InterPro" id="IPR050684">
    <property type="entry name" value="HTH-Siroheme_Decarb"/>
</dbReference>
<comment type="similarity">
    <text evidence="3">Belongs to the Ahb/Nir family.</text>
</comment>
<gene>
    <name evidence="9" type="ORF">MNBD_GAMMA23-1468</name>
</gene>
<evidence type="ECO:0000259" key="8">
    <source>
        <dbReference type="Pfam" id="PF22451"/>
    </source>
</evidence>
<dbReference type="SUPFAM" id="SSF46785">
    <property type="entry name" value="Winged helix' DNA-binding domain"/>
    <property type="match status" value="1"/>
</dbReference>
<evidence type="ECO:0000256" key="3">
    <source>
        <dbReference type="ARBA" id="ARBA00023457"/>
    </source>
</evidence>
<name>A0A3B1AI61_9ZZZZ</name>
<dbReference type="EMBL" id="UOFT01000076">
    <property type="protein sequence ID" value="VAW99137.1"/>
    <property type="molecule type" value="Genomic_DNA"/>
</dbReference>
<reference evidence="9" key="1">
    <citation type="submission" date="2018-06" db="EMBL/GenBank/DDBJ databases">
        <authorList>
            <person name="Zhirakovskaya E."/>
        </authorList>
    </citation>
    <scope>NUCLEOTIDE SEQUENCE</scope>
</reference>